<proteinExistence type="predicted"/>
<dbReference type="InterPro" id="IPR021815">
    <property type="entry name" value="TsiV"/>
</dbReference>
<dbReference type="Proteomes" id="UP001611383">
    <property type="component" value="Chromosome"/>
</dbReference>
<dbReference type="Pfam" id="PF11876">
    <property type="entry name" value="TsiV"/>
    <property type="match status" value="1"/>
</dbReference>
<name>A0ABY9X8Q5_9BACT</name>
<sequence>MTSPFPRIRHRGRPPGRVKLWSGEEPRFPRQLLARDVVRFAFYLPYDHPDIASGVSHAVESYMRAVGQGSKTINYAFTNDDEGDALHEERWSYIRRLLLPDRPFRFIEELSEPTANRLEKRGYATQLIFNGGISSSNGYELCYRARLPWRTPSPDSVSLLTATLPTEYLEVHGAARVRELALEMASQLRFASGHAGLALHLYRSLRRSDVAFRAELLRYPGIDLRTAWLGAHRMGLRVDGVHWLNFLGQPVLGQLGGAAALRSRLHAPETIVHELAGDRVVVSLGEGPEAGDLSAGKTLPAYSELARVLEPWLEPPRLWERIWLGEPVLHSSLCFTEDEARRWWMRFLD</sequence>
<evidence type="ECO:0000313" key="2">
    <source>
        <dbReference type="Proteomes" id="UP001611383"/>
    </source>
</evidence>
<accession>A0ABY9X8Q5</accession>
<gene>
    <name evidence="1" type="ORF">F0U60_52495</name>
</gene>
<dbReference type="EMBL" id="CP043494">
    <property type="protein sequence ID" value="WNG51782.1"/>
    <property type="molecule type" value="Genomic_DNA"/>
</dbReference>
<keyword evidence="2" id="KW-1185">Reference proteome</keyword>
<evidence type="ECO:0000313" key="1">
    <source>
        <dbReference type="EMBL" id="WNG51782.1"/>
    </source>
</evidence>
<reference evidence="1 2" key="1">
    <citation type="submission" date="2019-08" db="EMBL/GenBank/DDBJ databases">
        <title>Archangium and Cystobacter genomes.</title>
        <authorList>
            <person name="Chen I.-C.K."/>
            <person name="Wielgoss S."/>
        </authorList>
    </citation>
    <scope>NUCLEOTIDE SEQUENCE [LARGE SCALE GENOMIC DNA]</scope>
    <source>
        <strain evidence="1 2">Cbm 6</strain>
    </source>
</reference>
<protein>
    <submittedName>
        <fullName evidence="1">DUF3396 domain-containing protein</fullName>
    </submittedName>
</protein>
<organism evidence="1 2">
    <name type="scientific">Archangium minus</name>
    <dbReference type="NCBI Taxonomy" id="83450"/>
    <lineage>
        <taxon>Bacteria</taxon>
        <taxon>Pseudomonadati</taxon>
        <taxon>Myxococcota</taxon>
        <taxon>Myxococcia</taxon>
        <taxon>Myxococcales</taxon>
        <taxon>Cystobacterineae</taxon>
        <taxon>Archangiaceae</taxon>
        <taxon>Archangium</taxon>
    </lineage>
</organism>